<dbReference type="Proteomes" id="UP000000254">
    <property type="component" value="Chromosome"/>
</dbReference>
<proteinExistence type="predicted"/>
<accession>A3DPR0</accession>
<reference evidence="1 2" key="2">
    <citation type="journal article" date="2009" name="Stand. Genomic Sci.">
        <title>Complete genome sequence of Staphylothermus marinus Stetter and Fiala 1986 type strain F1.</title>
        <authorList>
            <person name="Anderson I.J."/>
            <person name="Sun H."/>
            <person name="Lapidus A."/>
            <person name="Copeland A."/>
            <person name="Glavina Del Rio T."/>
            <person name="Tice H."/>
            <person name="Dalin E."/>
            <person name="Lucas S."/>
            <person name="Barry K."/>
            <person name="Land M."/>
            <person name="Richardson P."/>
            <person name="Huber H."/>
            <person name="Kyrpides N.C."/>
        </authorList>
    </citation>
    <scope>NUCLEOTIDE SEQUENCE [LARGE SCALE GENOMIC DNA]</scope>
    <source>
        <strain evidence="2">ATCC 43588 / DSM 3639 / JCM 9404 / F1</strain>
    </source>
</reference>
<evidence type="ECO:0000313" key="2">
    <source>
        <dbReference type="Proteomes" id="UP000000254"/>
    </source>
</evidence>
<name>A3DPR0_STAMF</name>
<evidence type="ECO:0008006" key="3">
    <source>
        <dbReference type="Google" id="ProtNLM"/>
    </source>
</evidence>
<evidence type="ECO:0000313" key="1">
    <source>
        <dbReference type="EMBL" id="ABN70620.1"/>
    </source>
</evidence>
<organism evidence="1 2">
    <name type="scientific">Staphylothermus marinus (strain ATCC 43588 / DSM 3639 / JCM 9404 / F1)</name>
    <dbReference type="NCBI Taxonomy" id="399550"/>
    <lineage>
        <taxon>Archaea</taxon>
        <taxon>Thermoproteota</taxon>
        <taxon>Thermoprotei</taxon>
        <taxon>Desulfurococcales</taxon>
        <taxon>Desulfurococcaceae</taxon>
        <taxon>Staphylothermus</taxon>
    </lineage>
</organism>
<dbReference type="RefSeq" id="WP_011839814.1">
    <property type="nucleotide sequence ID" value="NC_009033.1"/>
</dbReference>
<gene>
    <name evidence="1" type="ordered locus">Smar_1533</name>
</gene>
<protein>
    <recommendedName>
        <fullName evidence="3">PepSY domain-containing protein</fullName>
    </recommendedName>
</protein>
<reference evidence="2" key="1">
    <citation type="journal article" date="2009" name="BMC Genomics">
        <title>The complete genome sequence of Staphylothermus marinus reveals differences in sulfur metabolism among heterotrophic Crenarchaeota.</title>
        <authorList>
            <person name="Anderson I.J."/>
            <person name="Dharmarajan L."/>
            <person name="Rodriguez J."/>
            <person name="Hooper S."/>
            <person name="Porat I."/>
            <person name="Ulrich L.E."/>
            <person name="Elkins J.G."/>
            <person name="Mavromatis K."/>
            <person name="Sun H."/>
            <person name="Land M."/>
            <person name="Lapidus A."/>
            <person name="Lucas S."/>
            <person name="Barry K."/>
            <person name="Huber H."/>
            <person name="Zhulin I.B."/>
            <person name="Whitman W.B."/>
            <person name="Mukhopadhyay B."/>
            <person name="Woese C."/>
            <person name="Bristow J."/>
            <person name="Kyrpides N."/>
        </authorList>
    </citation>
    <scope>NUCLEOTIDE SEQUENCE [LARGE SCALE GENOMIC DNA]</scope>
    <source>
        <strain evidence="2">ATCC 43588 / DSM 3639 / JCM 9404 / F1</strain>
    </source>
</reference>
<dbReference type="AlphaFoldDB" id="A3DPR0"/>
<sequence>MEAEEALDKAIEFLEKRAGYYFHRLESISLKEGVWIIRFDVGIFAKEVVEVRIDDKTGRVIGFGKISRGA</sequence>
<dbReference type="KEGG" id="smr:Smar_1533"/>
<keyword evidence="2" id="KW-1185">Reference proteome</keyword>
<dbReference type="EMBL" id="CP000575">
    <property type="protein sequence ID" value="ABN70620.1"/>
    <property type="molecule type" value="Genomic_DNA"/>
</dbReference>
<dbReference type="GeneID" id="4907677"/>
<dbReference type="HOGENOM" id="CLU_2748369_0_0_2"/>